<dbReference type="RefSeq" id="XP_066696482.1">
    <property type="nucleotide sequence ID" value="XM_066846991.1"/>
</dbReference>
<evidence type="ECO:0000313" key="2">
    <source>
        <dbReference type="Proteomes" id="UP001391051"/>
    </source>
</evidence>
<dbReference type="EMBL" id="JAQQWE010000007">
    <property type="protein sequence ID" value="KAK7946448.1"/>
    <property type="molecule type" value="Genomic_DNA"/>
</dbReference>
<evidence type="ECO:0000313" key="1">
    <source>
        <dbReference type="EMBL" id="KAK7946448.1"/>
    </source>
</evidence>
<accession>A0ABR1Q4H5</accession>
<sequence>MEASSPDLVCAYAGVSRKWQAVVEPATFAALRLNQERVLEAGNIMSPMRQSYVRSIVFTAALPTHEPEETETEHGKRDNNIYFSNAVTWLLEYLRTWSGVVFDSSHERGIELVLAVASPSDAHYIDLDDTSFQVPLRNGRSRIRKCLFSFVGLQEGFTDYRTLTTAPFITSFRCEPARHRDQRRLVPQSLCEIASRFPNLLDIDWDLPDGGHAIDAPFRTQLRRDFAAALPLLPRKIINGPDHNETEIHPLRFCPDGTPDELSVALGQLATRLRSIEVSGIIGSEFFTATNPGKDEEGREDVDPLGTETSALHQLILRAGPHTPQGYFLFVHDPLDPSPEVGWPQNSRVIPLTTRIHPYIAASARAAAHLPALTNLVITWKARTPASLTYTVRRGPKAEAELVCNTSPSLDLPDELQEAWWRAARTHLLSARGGGSSEVAAGGSRFRLVVRDNGLRYKHLNDRYRHLNNRPGGCAHMGLDPLEPVAEPPPHDVFDSIRNFGEVYRRSK</sequence>
<organism evidence="1 2">
    <name type="scientific">Apiospora aurea</name>
    <dbReference type="NCBI Taxonomy" id="335848"/>
    <lineage>
        <taxon>Eukaryota</taxon>
        <taxon>Fungi</taxon>
        <taxon>Dikarya</taxon>
        <taxon>Ascomycota</taxon>
        <taxon>Pezizomycotina</taxon>
        <taxon>Sordariomycetes</taxon>
        <taxon>Xylariomycetidae</taxon>
        <taxon>Amphisphaeriales</taxon>
        <taxon>Apiosporaceae</taxon>
        <taxon>Apiospora</taxon>
    </lineage>
</organism>
<proteinExistence type="predicted"/>
<protein>
    <recommendedName>
        <fullName evidence="3">F-box domain-containing protein</fullName>
    </recommendedName>
</protein>
<comment type="caution">
    <text evidence="1">The sequence shown here is derived from an EMBL/GenBank/DDBJ whole genome shotgun (WGS) entry which is preliminary data.</text>
</comment>
<evidence type="ECO:0008006" key="3">
    <source>
        <dbReference type="Google" id="ProtNLM"/>
    </source>
</evidence>
<dbReference type="GeneID" id="92080053"/>
<reference evidence="1 2" key="1">
    <citation type="submission" date="2023-01" db="EMBL/GenBank/DDBJ databases">
        <title>Analysis of 21 Apiospora genomes using comparative genomics revels a genus with tremendous synthesis potential of carbohydrate active enzymes and secondary metabolites.</title>
        <authorList>
            <person name="Sorensen T."/>
        </authorList>
    </citation>
    <scope>NUCLEOTIDE SEQUENCE [LARGE SCALE GENOMIC DNA]</scope>
    <source>
        <strain evidence="1 2">CBS 24483</strain>
    </source>
</reference>
<gene>
    <name evidence="1" type="ORF">PG986_010769</name>
</gene>
<keyword evidence="2" id="KW-1185">Reference proteome</keyword>
<name>A0ABR1Q4H5_9PEZI</name>
<dbReference type="Proteomes" id="UP001391051">
    <property type="component" value="Unassembled WGS sequence"/>
</dbReference>